<dbReference type="PANTHER" id="PTHR10788">
    <property type="entry name" value="TREHALOSE-6-PHOSPHATE SYNTHASE"/>
    <property type="match status" value="1"/>
</dbReference>
<keyword evidence="3" id="KW-1185">Reference proteome</keyword>
<gene>
    <name evidence="2" type="ORF">SAMN02745126_02283</name>
</gene>
<accession>A0A1T4NGY7</accession>
<name>A0A1T4NGY7_9HYPH</name>
<protein>
    <submittedName>
        <fullName evidence="2">Trehalose 6-phosphate synthase</fullName>
    </submittedName>
</protein>
<proteinExistence type="inferred from homology"/>
<dbReference type="Pfam" id="PF00982">
    <property type="entry name" value="Glyco_transf_20"/>
    <property type="match status" value="1"/>
</dbReference>
<evidence type="ECO:0000256" key="1">
    <source>
        <dbReference type="ARBA" id="ARBA00008799"/>
    </source>
</evidence>
<dbReference type="SUPFAM" id="SSF53756">
    <property type="entry name" value="UDP-Glycosyltransferase/glycogen phosphorylase"/>
    <property type="match status" value="1"/>
</dbReference>
<dbReference type="EMBL" id="FUWJ01000002">
    <property type="protein sequence ID" value="SJZ78519.1"/>
    <property type="molecule type" value="Genomic_DNA"/>
</dbReference>
<dbReference type="CDD" id="cd03788">
    <property type="entry name" value="GT20_TPS"/>
    <property type="match status" value="1"/>
</dbReference>
<comment type="similarity">
    <text evidence="1">Belongs to the glycosyltransferase 20 family.</text>
</comment>
<dbReference type="InterPro" id="IPR001830">
    <property type="entry name" value="Glyco_trans_20"/>
</dbReference>
<dbReference type="STRING" id="225324.SAMN02745126_02283"/>
<dbReference type="PANTHER" id="PTHR10788:SF106">
    <property type="entry name" value="BCDNA.GH08860"/>
    <property type="match status" value="1"/>
</dbReference>
<organism evidence="2 3">
    <name type="scientific">Enhydrobacter aerosaccus</name>
    <dbReference type="NCBI Taxonomy" id="225324"/>
    <lineage>
        <taxon>Bacteria</taxon>
        <taxon>Pseudomonadati</taxon>
        <taxon>Pseudomonadota</taxon>
        <taxon>Alphaproteobacteria</taxon>
        <taxon>Hyphomicrobiales</taxon>
        <taxon>Enhydrobacter</taxon>
    </lineage>
</organism>
<evidence type="ECO:0000313" key="3">
    <source>
        <dbReference type="Proteomes" id="UP000190092"/>
    </source>
</evidence>
<dbReference type="GO" id="GO:0003825">
    <property type="term" value="F:alpha,alpha-trehalose-phosphate synthase (UDP-forming) activity"/>
    <property type="evidence" value="ECO:0007669"/>
    <property type="project" value="TreeGrafter"/>
</dbReference>
<dbReference type="Proteomes" id="UP000190092">
    <property type="component" value="Unassembled WGS sequence"/>
</dbReference>
<reference evidence="3" key="1">
    <citation type="submission" date="2017-02" db="EMBL/GenBank/DDBJ databases">
        <authorList>
            <person name="Varghese N."/>
            <person name="Submissions S."/>
        </authorList>
    </citation>
    <scope>NUCLEOTIDE SEQUENCE [LARGE SCALE GENOMIC DNA]</scope>
    <source>
        <strain evidence="3">ATCC 27094</strain>
    </source>
</reference>
<dbReference type="AlphaFoldDB" id="A0A1T4NGY7"/>
<dbReference type="GO" id="GO:0005992">
    <property type="term" value="P:trehalose biosynthetic process"/>
    <property type="evidence" value="ECO:0007669"/>
    <property type="project" value="InterPro"/>
</dbReference>
<dbReference type="RefSeq" id="WP_085933988.1">
    <property type="nucleotide sequence ID" value="NZ_FUWJ01000002.1"/>
</dbReference>
<dbReference type="OrthoDB" id="9815690at2"/>
<sequence length="464" mass="52220">MARVIIVSNRVPIPKSRGASAGGLTVALRDLLTPGTVWFGWSGRLSADPSLQPAIVEARGVTYATIDLKAETYRGFYVGFANGTLWPLLHFRLGLMQYRQEDYDDYLSVNRLFAESLRTMLQPDDTVWAHDYHLVPFARMLRQQGFRGPLGFFLHVPFVPPSMLEALPVGRELVADLCAYDLVGFQTEEHARDFRDCAQRLLGATVRGEWVRLNGRSMRAFADPIGIDAEGFHQEAQRAENDSLVKRVAGSLAGRALAIGVDRMDYSKGLPQRFEAYGRLFERHPEHRRQVHFLQICPRSREEVDEYRKLRIELDRLTGRINGRFSEFDWTPLRYSARAAPRSTLAGLYRIGRIGLVTPLRDGMNLVAKEFVAAQSDEDPGVLVLSQFAGAAQELTEALIINPFDPDAIADAMHHALIMPAPERKERHQALKEKVFRTTAQAYCARFMDALLSIKAQSIPRVAA</sequence>
<dbReference type="Gene3D" id="3.40.50.2000">
    <property type="entry name" value="Glycogen Phosphorylase B"/>
    <property type="match status" value="2"/>
</dbReference>
<evidence type="ECO:0000313" key="2">
    <source>
        <dbReference type="EMBL" id="SJZ78519.1"/>
    </source>
</evidence>